<organism evidence="1">
    <name type="scientific">uncultured Chloroflexia bacterium</name>
    <dbReference type="NCBI Taxonomy" id="1672391"/>
    <lineage>
        <taxon>Bacteria</taxon>
        <taxon>Bacillati</taxon>
        <taxon>Chloroflexota</taxon>
        <taxon>Chloroflexia</taxon>
        <taxon>environmental samples</taxon>
    </lineage>
</organism>
<gene>
    <name evidence="1" type="ORF">AVDCRST_MAG93-1673</name>
</gene>
<dbReference type="AlphaFoldDB" id="A0A6J4IF98"/>
<sequence>MSIGVNGRYDAINALVASPVIRLREDEKAYCLACDREHMQCGCVRGTGRPSSTPPPRPQR</sequence>
<name>A0A6J4IF98_9CHLR</name>
<dbReference type="EMBL" id="CADCTR010000566">
    <property type="protein sequence ID" value="CAA9249256.1"/>
    <property type="molecule type" value="Genomic_DNA"/>
</dbReference>
<accession>A0A6J4IF98</accession>
<reference evidence="1" key="1">
    <citation type="submission" date="2020-02" db="EMBL/GenBank/DDBJ databases">
        <authorList>
            <person name="Meier V. D."/>
        </authorList>
    </citation>
    <scope>NUCLEOTIDE SEQUENCE</scope>
    <source>
        <strain evidence="1">AVDCRST_MAG93</strain>
    </source>
</reference>
<proteinExistence type="predicted"/>
<evidence type="ECO:0000313" key="1">
    <source>
        <dbReference type="EMBL" id="CAA9249256.1"/>
    </source>
</evidence>
<protein>
    <submittedName>
        <fullName evidence="1">Uncharacterized protein</fullName>
    </submittedName>
</protein>